<evidence type="ECO:0000313" key="1">
    <source>
        <dbReference type="EMBL" id="EYC17044.1"/>
    </source>
</evidence>
<name>A0A016UNU5_9BILA</name>
<comment type="caution">
    <text evidence="1">The sequence shown here is derived from an EMBL/GenBank/DDBJ whole genome shotgun (WGS) entry which is preliminary data.</text>
</comment>
<keyword evidence="2" id="KW-1185">Reference proteome</keyword>
<dbReference type="EMBL" id="JARK01001367">
    <property type="protein sequence ID" value="EYC17044.1"/>
    <property type="molecule type" value="Genomic_DNA"/>
</dbReference>
<proteinExistence type="predicted"/>
<accession>A0A016UNU5</accession>
<dbReference type="AlphaFoldDB" id="A0A016UNU5"/>
<dbReference type="InterPro" id="IPR035109">
    <property type="entry name" value="ASPR"/>
</dbReference>
<protein>
    <recommendedName>
        <fullName evidence="3">SCP domain-containing protein</fullName>
    </recommendedName>
</protein>
<gene>
    <name evidence="1" type="primary">Acey_s0031.g2246</name>
    <name evidence="1" type="ORF">Y032_0031g2246</name>
</gene>
<evidence type="ECO:0000313" key="2">
    <source>
        <dbReference type="Proteomes" id="UP000024635"/>
    </source>
</evidence>
<evidence type="ECO:0008006" key="3">
    <source>
        <dbReference type="Google" id="ProtNLM"/>
    </source>
</evidence>
<sequence>METQIHHQMVRTFSYFSGFIACWYDCKLEELARDLAKGEKDSIPGIETFYSEGERNTLNLRTIVSEEWKGHLQGIANRQNFGCSLLFGKTRDRYKVVCVFV</sequence>
<reference evidence="2" key="1">
    <citation type="journal article" date="2015" name="Nat. Genet.">
        <title>The genome and transcriptome of the zoonotic hookworm Ancylostoma ceylanicum identify infection-specific gene families.</title>
        <authorList>
            <person name="Schwarz E.M."/>
            <person name="Hu Y."/>
            <person name="Antoshechkin I."/>
            <person name="Miller M.M."/>
            <person name="Sternberg P.W."/>
            <person name="Aroian R.V."/>
        </authorList>
    </citation>
    <scope>NUCLEOTIDE SEQUENCE</scope>
    <source>
        <strain evidence="2">HY135</strain>
    </source>
</reference>
<dbReference type="Proteomes" id="UP000024635">
    <property type="component" value="Unassembled WGS sequence"/>
</dbReference>
<organism evidence="1 2">
    <name type="scientific">Ancylostoma ceylanicum</name>
    <dbReference type="NCBI Taxonomy" id="53326"/>
    <lineage>
        <taxon>Eukaryota</taxon>
        <taxon>Metazoa</taxon>
        <taxon>Ecdysozoa</taxon>
        <taxon>Nematoda</taxon>
        <taxon>Chromadorea</taxon>
        <taxon>Rhabditida</taxon>
        <taxon>Rhabditina</taxon>
        <taxon>Rhabditomorpha</taxon>
        <taxon>Strongyloidea</taxon>
        <taxon>Ancylostomatidae</taxon>
        <taxon>Ancylostomatinae</taxon>
        <taxon>Ancylostoma</taxon>
    </lineage>
</organism>
<dbReference type="Pfam" id="PF17641">
    <property type="entry name" value="ASPRs"/>
    <property type="match status" value="1"/>
</dbReference>